<sequence>MTLIYRNGYGSTYLLDNPPHPHCRVQLVVDAMGIFMCEEDLQNLLGIVQKSHEPCYCDDCGGNACKKIWYTNPLMDICLKMNERTLVLLEDLIKATQLMLKIDDTFG</sequence>
<gene>
    <name evidence="1" type="ORF">ACEZ3G_01485</name>
</gene>
<evidence type="ECO:0000313" key="2">
    <source>
        <dbReference type="Proteomes" id="UP001595191"/>
    </source>
</evidence>
<keyword evidence="2" id="KW-1185">Reference proteome</keyword>
<evidence type="ECO:0000313" key="1">
    <source>
        <dbReference type="EMBL" id="MFH6602131.1"/>
    </source>
</evidence>
<protein>
    <submittedName>
        <fullName evidence="1">Uncharacterized protein</fullName>
    </submittedName>
</protein>
<comment type="caution">
    <text evidence="1">The sequence shown here is derived from an EMBL/GenBank/DDBJ whole genome shotgun (WGS) entry which is preliminary data.</text>
</comment>
<proteinExistence type="predicted"/>
<name>A0ACC7LG42_9FLAO</name>
<accession>A0ACC7LG42</accession>
<dbReference type="EMBL" id="JBHFPV010000001">
    <property type="protein sequence ID" value="MFH6602131.1"/>
    <property type="molecule type" value="Genomic_DNA"/>
</dbReference>
<dbReference type="Proteomes" id="UP001595191">
    <property type="component" value="Unassembled WGS sequence"/>
</dbReference>
<organism evidence="1 2">
    <name type="scientific">Meishania litoralis</name>
    <dbReference type="NCBI Taxonomy" id="3434685"/>
    <lineage>
        <taxon>Bacteria</taxon>
        <taxon>Pseudomonadati</taxon>
        <taxon>Bacteroidota</taxon>
        <taxon>Flavobacteriia</taxon>
        <taxon>Flavobacteriales</taxon>
        <taxon>Flavobacteriaceae</taxon>
        <taxon>Meishania</taxon>
    </lineage>
</organism>
<reference evidence="1" key="1">
    <citation type="submission" date="2024-09" db="EMBL/GenBank/DDBJ databases">
        <authorList>
            <person name="Liu J."/>
        </authorList>
    </citation>
    <scope>NUCLEOTIDE SEQUENCE</scope>
    <source>
        <strain evidence="1">NBU2967</strain>
    </source>
</reference>